<feature type="transmembrane region" description="Helical" evidence="1">
    <location>
        <begin position="299"/>
        <end position="317"/>
    </location>
</feature>
<reference evidence="2" key="1">
    <citation type="submission" date="2015-07" db="EMBL/GenBank/DDBJ databases">
        <title>MeaNS - Measles Nucleotide Surveillance Program.</title>
        <authorList>
            <person name="Tran T."/>
            <person name="Druce J."/>
        </authorList>
    </citation>
    <scope>NUCLEOTIDE SEQUENCE</scope>
    <source>
        <strain evidence="2">UCB-OBI-ISO-001</strain>
        <tissue evidence="2">Gonad</tissue>
    </source>
</reference>
<feature type="transmembrane region" description="Helical" evidence="1">
    <location>
        <begin position="217"/>
        <end position="235"/>
    </location>
</feature>
<dbReference type="PANTHER" id="PTHR46238:SF8">
    <property type="entry name" value="ENDONUCLEASE_EXONUCLEASE_PHOSPHATASE DOMAIN-CONTAINING PROTEIN"/>
    <property type="match status" value="1"/>
</dbReference>
<evidence type="ECO:0008006" key="3">
    <source>
        <dbReference type="Google" id="ProtNLM"/>
    </source>
</evidence>
<dbReference type="InterPro" id="IPR043130">
    <property type="entry name" value="CDP-OH_PTrfase_TM_dom"/>
</dbReference>
<keyword evidence="1" id="KW-1133">Transmembrane helix</keyword>
<feature type="transmembrane region" description="Helical" evidence="1">
    <location>
        <begin position="12"/>
        <end position="36"/>
    </location>
</feature>
<keyword evidence="1" id="KW-0472">Membrane</keyword>
<dbReference type="Gene3D" id="1.20.120.1760">
    <property type="match status" value="1"/>
</dbReference>
<evidence type="ECO:0000313" key="2">
    <source>
        <dbReference type="EMBL" id="KOF63674.1"/>
    </source>
</evidence>
<protein>
    <recommendedName>
        <fullName evidence="3">Ceramide phosphoethanolamine synthase</fullName>
    </recommendedName>
</protein>
<evidence type="ECO:0000256" key="1">
    <source>
        <dbReference type="SAM" id="Phobius"/>
    </source>
</evidence>
<dbReference type="AlphaFoldDB" id="A0A0L8FIM0"/>
<organism evidence="2">
    <name type="scientific">Octopus bimaculoides</name>
    <name type="common">California two-spotted octopus</name>
    <dbReference type="NCBI Taxonomy" id="37653"/>
    <lineage>
        <taxon>Eukaryota</taxon>
        <taxon>Metazoa</taxon>
        <taxon>Spiralia</taxon>
        <taxon>Lophotrochozoa</taxon>
        <taxon>Mollusca</taxon>
        <taxon>Cephalopoda</taxon>
        <taxon>Coleoidea</taxon>
        <taxon>Octopodiformes</taxon>
        <taxon>Octopoda</taxon>
        <taxon>Incirrata</taxon>
        <taxon>Octopodidae</taxon>
        <taxon>Octopus</taxon>
    </lineage>
</organism>
<dbReference type="EMBL" id="KQ430766">
    <property type="protein sequence ID" value="KOF63674.1"/>
    <property type="molecule type" value="Genomic_DNA"/>
</dbReference>
<keyword evidence="1" id="KW-0812">Transmembrane</keyword>
<name>A0A0L8FIM0_OCTBM</name>
<proteinExistence type="predicted"/>
<dbReference type="OrthoDB" id="10253254at2759"/>
<accession>A0A0L8FIM0</accession>
<dbReference type="STRING" id="37653.A0A0L8FIM0"/>
<feature type="transmembrane region" description="Helical" evidence="1">
    <location>
        <begin position="86"/>
        <end position="110"/>
    </location>
</feature>
<dbReference type="PANTHER" id="PTHR46238">
    <property type="entry name" value="REVERSE TRANSCRIPTASE DOMAIN-CONTAINING PROTEIN"/>
    <property type="match status" value="1"/>
</dbReference>
<gene>
    <name evidence="2" type="ORF">OCBIM_22018570mg</name>
</gene>
<sequence>MVSLQALRKDKNGLYLFSFIIFVYFGIMDIILYITLQKSVLNEKKNGSFSPFRPLTVKLLMTDPVDHYILSPVAEYFDEITQFSHVFYFITPNMISFSHVFIAIIAGKLISSDSLYNRRMGVLIYQFRCFLDAFDGVVYRAHVGAGHIYKSHRSSLGYLVDSVCDISGGTALCIGMAVYVCRYPPLKNQQDILPWTKPVENGTGNTKKNGHVSSWMAFWRTFSFGMLLAMSAFSWDKTVERFSGILQVPISDAQDKAHQTEALHLTSTWCIIWLWRIVDGQALMQMVLIAVFIDKIWEFLTFMLYVGWAVLIGMLILSEIQIRYMHCSPVGMELCNNTRCNAQYIEDFSGDQVSSWGGCSESVAARIRIAWAKIRELLPLLVTKDLSLRVKGRLYDACVRTAMLHGSETWAVAAEDMRKLARNEASMLREKLDIRSIRCGVQERQLCWYGHVLRLDEDSYVKKCHTLALEGICGRGRPGMRW</sequence>